<dbReference type="InterPro" id="IPR044225">
    <property type="entry name" value="KO_chloroplastic"/>
</dbReference>
<dbReference type="GO" id="GO:0052615">
    <property type="term" value="F:ent-kaurene oxidase activity"/>
    <property type="evidence" value="ECO:0007669"/>
    <property type="project" value="InterPro"/>
</dbReference>
<evidence type="ECO:0000256" key="4">
    <source>
        <dbReference type="ARBA" id="ARBA00022989"/>
    </source>
</evidence>
<gene>
    <name evidence="6" type="ORF">H6P81_000194</name>
</gene>
<dbReference type="AlphaFoldDB" id="A0AAV7F772"/>
<keyword evidence="7" id="KW-1185">Reference proteome</keyword>
<protein>
    <recommendedName>
        <fullName evidence="8">Cytochrome P450</fullName>
    </recommendedName>
</protein>
<accession>A0AAV7F772</accession>
<dbReference type="PROSITE" id="PS00086">
    <property type="entry name" value="CYTOCHROME_P450"/>
    <property type="match status" value="1"/>
</dbReference>
<organism evidence="6 7">
    <name type="scientific">Aristolochia fimbriata</name>
    <name type="common">White veined hardy Dutchman's pipe vine</name>
    <dbReference type="NCBI Taxonomy" id="158543"/>
    <lineage>
        <taxon>Eukaryota</taxon>
        <taxon>Viridiplantae</taxon>
        <taxon>Streptophyta</taxon>
        <taxon>Embryophyta</taxon>
        <taxon>Tracheophyta</taxon>
        <taxon>Spermatophyta</taxon>
        <taxon>Magnoliopsida</taxon>
        <taxon>Magnoliidae</taxon>
        <taxon>Piperales</taxon>
        <taxon>Aristolochiaceae</taxon>
        <taxon>Aristolochia</taxon>
    </lineage>
</organism>
<dbReference type="PANTHER" id="PTHR47283">
    <property type="entry name" value="ENT-KAURENE OXIDASE, CHLOROPLASTIC"/>
    <property type="match status" value="1"/>
</dbReference>
<dbReference type="InterPro" id="IPR017972">
    <property type="entry name" value="Cyt_P450_CS"/>
</dbReference>
<evidence type="ECO:0000256" key="3">
    <source>
        <dbReference type="ARBA" id="ARBA00022692"/>
    </source>
</evidence>
<dbReference type="PANTHER" id="PTHR47283:SF1">
    <property type="entry name" value="ENT-KAURENE OXIDASE, CHLOROPLASTIC"/>
    <property type="match status" value="1"/>
</dbReference>
<dbReference type="Proteomes" id="UP000825729">
    <property type="component" value="Unassembled WGS sequence"/>
</dbReference>
<reference evidence="6 7" key="1">
    <citation type="submission" date="2021-07" db="EMBL/GenBank/DDBJ databases">
        <title>The Aristolochia fimbriata genome: insights into angiosperm evolution, floral development and chemical biosynthesis.</title>
        <authorList>
            <person name="Jiao Y."/>
        </authorList>
    </citation>
    <scope>NUCLEOTIDE SEQUENCE [LARGE SCALE GENOMIC DNA]</scope>
    <source>
        <strain evidence="6">IBCAS-2021</strain>
        <tissue evidence="6">Leaf</tissue>
    </source>
</reference>
<comment type="subcellular location">
    <subcellularLocation>
        <location evidence="1">Membrane</location>
        <topology evidence="1">Single-pass membrane protein</topology>
    </subcellularLocation>
</comment>
<dbReference type="InterPro" id="IPR036396">
    <property type="entry name" value="Cyt_P450_sf"/>
</dbReference>
<dbReference type="GO" id="GO:0009707">
    <property type="term" value="C:chloroplast outer membrane"/>
    <property type="evidence" value="ECO:0007669"/>
    <property type="project" value="TreeGrafter"/>
</dbReference>
<comment type="caution">
    <text evidence="6">The sequence shown here is derived from an EMBL/GenBank/DDBJ whole genome shotgun (WGS) entry which is preliminary data.</text>
</comment>
<evidence type="ECO:0000313" key="7">
    <source>
        <dbReference type="Proteomes" id="UP000825729"/>
    </source>
</evidence>
<sequence length="74" mass="8036">MAFGGGKRICAGALQALLTSCSAIGTFVKDFKWRLAGALQAMLISCSAIGRLVQDFKWRLKGKEENKDTIQLTT</sequence>
<evidence type="ECO:0000256" key="2">
    <source>
        <dbReference type="ARBA" id="ARBA00010617"/>
    </source>
</evidence>
<proteinExistence type="inferred from homology"/>
<dbReference type="GO" id="GO:0020037">
    <property type="term" value="F:heme binding"/>
    <property type="evidence" value="ECO:0007669"/>
    <property type="project" value="InterPro"/>
</dbReference>
<dbReference type="GO" id="GO:0010241">
    <property type="term" value="P:ent-kaurene oxidation to kaurenoic acid"/>
    <property type="evidence" value="ECO:0007669"/>
    <property type="project" value="InterPro"/>
</dbReference>
<dbReference type="GO" id="GO:0016709">
    <property type="term" value="F:oxidoreductase activity, acting on paired donors, with incorporation or reduction of molecular oxygen, NAD(P)H as one donor, and incorporation of one atom of oxygen"/>
    <property type="evidence" value="ECO:0007669"/>
    <property type="project" value="TreeGrafter"/>
</dbReference>
<keyword evidence="4" id="KW-1133">Transmembrane helix</keyword>
<name>A0AAV7F772_ARIFI</name>
<evidence type="ECO:0000256" key="5">
    <source>
        <dbReference type="ARBA" id="ARBA00023136"/>
    </source>
</evidence>
<evidence type="ECO:0008006" key="8">
    <source>
        <dbReference type="Google" id="ProtNLM"/>
    </source>
</evidence>
<dbReference type="GO" id="GO:0005506">
    <property type="term" value="F:iron ion binding"/>
    <property type="evidence" value="ECO:0007669"/>
    <property type="project" value="InterPro"/>
</dbReference>
<keyword evidence="3" id="KW-0812">Transmembrane</keyword>
<dbReference type="SUPFAM" id="SSF48264">
    <property type="entry name" value="Cytochrome P450"/>
    <property type="match status" value="1"/>
</dbReference>
<dbReference type="GO" id="GO:0009686">
    <property type="term" value="P:gibberellin biosynthetic process"/>
    <property type="evidence" value="ECO:0007669"/>
    <property type="project" value="InterPro"/>
</dbReference>
<dbReference type="PROSITE" id="PS51257">
    <property type="entry name" value="PROKAR_LIPOPROTEIN"/>
    <property type="match status" value="1"/>
</dbReference>
<keyword evidence="5" id="KW-0472">Membrane</keyword>
<evidence type="ECO:0000256" key="1">
    <source>
        <dbReference type="ARBA" id="ARBA00004167"/>
    </source>
</evidence>
<dbReference type="EMBL" id="JAINDJ010000002">
    <property type="protein sequence ID" value="KAG9455686.1"/>
    <property type="molecule type" value="Genomic_DNA"/>
</dbReference>
<evidence type="ECO:0000313" key="6">
    <source>
        <dbReference type="EMBL" id="KAG9455686.1"/>
    </source>
</evidence>
<comment type="similarity">
    <text evidence="2">Belongs to the cytochrome P450 family.</text>
</comment>
<dbReference type="GO" id="GO:0005783">
    <property type="term" value="C:endoplasmic reticulum"/>
    <property type="evidence" value="ECO:0007669"/>
    <property type="project" value="TreeGrafter"/>
</dbReference>